<feature type="region of interest" description="Disordered" evidence="1">
    <location>
        <begin position="212"/>
        <end position="295"/>
    </location>
</feature>
<accession>A0A8K0PLZ0</accession>
<feature type="region of interest" description="Disordered" evidence="1">
    <location>
        <begin position="571"/>
        <end position="591"/>
    </location>
</feature>
<comment type="caution">
    <text evidence="2">The sequence shown here is derived from an EMBL/GenBank/DDBJ whole genome shotgun (WGS) entry which is preliminary data.</text>
</comment>
<dbReference type="Proteomes" id="UP000809789">
    <property type="component" value="Unassembled WGS sequence"/>
</dbReference>
<feature type="region of interest" description="Disordered" evidence="1">
    <location>
        <begin position="21"/>
        <end position="136"/>
    </location>
</feature>
<dbReference type="OrthoDB" id="3363286at2759"/>
<evidence type="ECO:0000313" key="3">
    <source>
        <dbReference type="Proteomes" id="UP000809789"/>
    </source>
</evidence>
<gene>
    <name evidence="2" type="ORF">KVT40_002098</name>
</gene>
<name>A0A8K0PLZ0_9PEZI</name>
<organism evidence="2 3">
    <name type="scientific">Elsinoe batatas</name>
    <dbReference type="NCBI Taxonomy" id="2601811"/>
    <lineage>
        <taxon>Eukaryota</taxon>
        <taxon>Fungi</taxon>
        <taxon>Dikarya</taxon>
        <taxon>Ascomycota</taxon>
        <taxon>Pezizomycotina</taxon>
        <taxon>Dothideomycetes</taxon>
        <taxon>Dothideomycetidae</taxon>
        <taxon>Myriangiales</taxon>
        <taxon>Elsinoaceae</taxon>
        <taxon>Elsinoe</taxon>
    </lineage>
</organism>
<feature type="region of interest" description="Disordered" evidence="1">
    <location>
        <begin position="382"/>
        <end position="401"/>
    </location>
</feature>
<protein>
    <submittedName>
        <fullName evidence="2">Uncharacterized protein</fullName>
    </submittedName>
</protein>
<feature type="compositionally biased region" description="Basic and acidic residues" evidence="1">
    <location>
        <begin position="76"/>
        <end position="86"/>
    </location>
</feature>
<feature type="compositionally biased region" description="Basic and acidic residues" evidence="1">
    <location>
        <begin position="27"/>
        <end position="42"/>
    </location>
</feature>
<keyword evidence="3" id="KW-1185">Reference proteome</keyword>
<dbReference type="AlphaFoldDB" id="A0A8K0PLZ0"/>
<evidence type="ECO:0000256" key="1">
    <source>
        <dbReference type="SAM" id="MobiDB-lite"/>
    </source>
</evidence>
<evidence type="ECO:0000313" key="2">
    <source>
        <dbReference type="EMBL" id="KAG8630479.1"/>
    </source>
</evidence>
<dbReference type="EMBL" id="JAESVG020000002">
    <property type="protein sequence ID" value="KAG8630479.1"/>
    <property type="molecule type" value="Genomic_DNA"/>
</dbReference>
<feature type="compositionally biased region" description="Pro residues" evidence="1">
    <location>
        <begin position="226"/>
        <end position="237"/>
    </location>
</feature>
<sequence>MKRTICPWLAQTARKTCHRAISTSQVRLEDDSPRRRHSKEDNPAWSGETFKDIFDSFDPGSVPKNPSSEGPIDSASARDELGDARSTRGRQSSPRARTPRPGRAPVVRQPEERNPHGSILDNFKPSEDGTRTVRPRISRDKALPLPPFMDPRVQEARFQHRERKPLQSKEDLTPLQQDIANNPYAAVFLTHMRQDALTDLILPRFFLQSFSTVFPPPKDTRTKSTPPSPREPAPPTDSFPSLPIEHPSFAPSSPSPSPSPSVSPSPPPPPPSKAAPTPKPTLHPTPLSSRFSGPKSYTHLPLTSLSSLHESKRWKNLPTQAMERHFNLERRQWGFSVKEARFHSERLAREEARRALGGAGWGGWLTPITVELAKAASGGARLGGLGRAEGKGEDEGSEESWEGKKALVILAPPPEGQGTEEWINTLAEAVQGGVEREWIFFLPALMGQERGAGERMQMFRWGIGRKMENGVRDRRVSHNVEGGERQGSMRQEGERRGDVAGDMAWEREEAAPRLDTDGLLAVVFKVEGKTMESLLQLMRLEMLYAEGAKWDVHEKEQIWRRWEEEGRQYFHKEGRRESRPRINERQGRRTV</sequence>
<feature type="compositionally biased region" description="Pro residues" evidence="1">
    <location>
        <begin position="253"/>
        <end position="283"/>
    </location>
</feature>
<proteinExistence type="predicted"/>
<feature type="compositionally biased region" description="Low complexity" evidence="1">
    <location>
        <begin position="94"/>
        <end position="108"/>
    </location>
</feature>
<reference evidence="2" key="1">
    <citation type="submission" date="2021-07" db="EMBL/GenBank/DDBJ databases">
        <title>Elsinoe batatas strain:CRI-CJ2 Genome sequencing and assembly.</title>
        <authorList>
            <person name="Huang L."/>
        </authorList>
    </citation>
    <scope>NUCLEOTIDE SEQUENCE</scope>
    <source>
        <strain evidence="2">CRI-CJ2</strain>
    </source>
</reference>
<feature type="compositionally biased region" description="Basic and acidic residues" evidence="1">
    <location>
        <begin position="124"/>
        <end position="136"/>
    </location>
</feature>